<keyword evidence="2" id="KW-1185">Reference proteome</keyword>
<protein>
    <submittedName>
        <fullName evidence="1">Uncharacterized protein</fullName>
    </submittedName>
</protein>
<accession>A0AAP0LGW4</accession>
<organism evidence="1 2">
    <name type="scientific">Stephania yunnanensis</name>
    <dbReference type="NCBI Taxonomy" id="152371"/>
    <lineage>
        <taxon>Eukaryota</taxon>
        <taxon>Viridiplantae</taxon>
        <taxon>Streptophyta</taxon>
        <taxon>Embryophyta</taxon>
        <taxon>Tracheophyta</taxon>
        <taxon>Spermatophyta</taxon>
        <taxon>Magnoliopsida</taxon>
        <taxon>Ranunculales</taxon>
        <taxon>Menispermaceae</taxon>
        <taxon>Menispermoideae</taxon>
        <taxon>Cissampelideae</taxon>
        <taxon>Stephania</taxon>
    </lineage>
</organism>
<evidence type="ECO:0000313" key="1">
    <source>
        <dbReference type="EMBL" id="KAK9168794.1"/>
    </source>
</evidence>
<dbReference type="AlphaFoldDB" id="A0AAP0LGW4"/>
<evidence type="ECO:0000313" key="2">
    <source>
        <dbReference type="Proteomes" id="UP001420932"/>
    </source>
</evidence>
<comment type="caution">
    <text evidence="1">The sequence shown here is derived from an EMBL/GenBank/DDBJ whole genome shotgun (WGS) entry which is preliminary data.</text>
</comment>
<dbReference type="EMBL" id="JBBNAF010000001">
    <property type="protein sequence ID" value="KAK9168794.1"/>
    <property type="molecule type" value="Genomic_DNA"/>
</dbReference>
<name>A0AAP0LGW4_9MAGN</name>
<proteinExistence type="predicted"/>
<gene>
    <name evidence="1" type="ORF">Syun_000934</name>
</gene>
<dbReference type="Proteomes" id="UP001420932">
    <property type="component" value="Unassembled WGS sequence"/>
</dbReference>
<reference evidence="1 2" key="1">
    <citation type="submission" date="2024-01" db="EMBL/GenBank/DDBJ databases">
        <title>Genome assemblies of Stephania.</title>
        <authorList>
            <person name="Yang L."/>
        </authorList>
    </citation>
    <scope>NUCLEOTIDE SEQUENCE [LARGE SCALE GENOMIC DNA]</scope>
    <source>
        <strain evidence="1">YNDBR</strain>
        <tissue evidence="1">Leaf</tissue>
    </source>
</reference>
<sequence>MHVLGFDPHAFAHFRDERKRRRNQMRNWMRLQRVKMMNWKKASREEEIEEAWSENIEENMDLFYFTMLDLSHEETCQSLILFCYVRLLN</sequence>